<accession>A0A4Y2FAS6</accession>
<name>A0A4Y2FAS6_ARAVE</name>
<reference evidence="2 3" key="1">
    <citation type="journal article" date="2019" name="Sci. Rep.">
        <title>Orb-weaving spider Araneus ventricosus genome elucidates the spidroin gene catalogue.</title>
        <authorList>
            <person name="Kono N."/>
            <person name="Nakamura H."/>
            <person name="Ohtoshi R."/>
            <person name="Moran D.A.P."/>
            <person name="Shinohara A."/>
            <person name="Yoshida Y."/>
            <person name="Fujiwara M."/>
            <person name="Mori M."/>
            <person name="Tomita M."/>
            <person name="Arakawa K."/>
        </authorList>
    </citation>
    <scope>NUCLEOTIDE SEQUENCE [LARGE SCALE GENOMIC DNA]</scope>
</reference>
<dbReference type="EMBL" id="BGPR01000865">
    <property type="protein sequence ID" value="GBM38331.1"/>
    <property type="molecule type" value="Genomic_DNA"/>
</dbReference>
<organism evidence="2 3">
    <name type="scientific">Araneus ventricosus</name>
    <name type="common">Orbweaver spider</name>
    <name type="synonym">Epeira ventricosa</name>
    <dbReference type="NCBI Taxonomy" id="182803"/>
    <lineage>
        <taxon>Eukaryota</taxon>
        <taxon>Metazoa</taxon>
        <taxon>Ecdysozoa</taxon>
        <taxon>Arthropoda</taxon>
        <taxon>Chelicerata</taxon>
        <taxon>Arachnida</taxon>
        <taxon>Araneae</taxon>
        <taxon>Araneomorphae</taxon>
        <taxon>Entelegynae</taxon>
        <taxon>Araneoidea</taxon>
        <taxon>Araneidae</taxon>
        <taxon>Araneus</taxon>
    </lineage>
</organism>
<feature type="region of interest" description="Disordered" evidence="1">
    <location>
        <begin position="39"/>
        <end position="62"/>
    </location>
</feature>
<evidence type="ECO:0000256" key="1">
    <source>
        <dbReference type="SAM" id="MobiDB-lite"/>
    </source>
</evidence>
<gene>
    <name evidence="2" type="ORF">AVEN_158358_1</name>
</gene>
<evidence type="ECO:0000313" key="3">
    <source>
        <dbReference type="Proteomes" id="UP000499080"/>
    </source>
</evidence>
<evidence type="ECO:0000313" key="2">
    <source>
        <dbReference type="EMBL" id="GBM38331.1"/>
    </source>
</evidence>
<comment type="caution">
    <text evidence="2">The sequence shown here is derived from an EMBL/GenBank/DDBJ whole genome shotgun (WGS) entry which is preliminary data.</text>
</comment>
<feature type="compositionally biased region" description="Basic and acidic residues" evidence="1">
    <location>
        <begin position="39"/>
        <end position="59"/>
    </location>
</feature>
<protein>
    <submittedName>
        <fullName evidence="2">Uncharacterized protein</fullName>
    </submittedName>
</protein>
<keyword evidence="3" id="KW-1185">Reference proteome</keyword>
<dbReference type="Proteomes" id="UP000499080">
    <property type="component" value="Unassembled WGS sequence"/>
</dbReference>
<proteinExistence type="predicted"/>
<dbReference type="AlphaFoldDB" id="A0A4Y2FAS6"/>
<sequence>MQHRINGIIQQLNCINVGFVPVTNRWRSDAHAATALCHSESDVRREHSGALKNERRSSSDAEVGVLTTITDHGPTPPEGGTYYHWRRDLSSSLLYPQEKRDPLTYPAASHPHTCGALIRGRLLKGKHKTEKQTFSWKSTFMMSDRIERIKILESQFHRSVCKSGREFSINNHFASMGNSLSCLRGTPY</sequence>